<dbReference type="AlphaFoldDB" id="A0A089Q436"/>
<keyword evidence="12" id="KW-1185">Reference proteome</keyword>
<keyword evidence="3" id="KW-0472">Membrane</keyword>
<comment type="subcellular location">
    <subcellularLocation>
        <location evidence="1">Cell outer membrane</location>
        <topology evidence="1">Lipid-anchor</topology>
    </subcellularLocation>
</comment>
<dbReference type="KEGG" id="cnt:JT31_11585"/>
<dbReference type="Proteomes" id="UP000029481">
    <property type="component" value="Chromosome"/>
</dbReference>
<sequence length="68" mass="7223">MKKIFCPLALALTLVSLTGCGLKGPLYFPPADKKATPTTHSATPEKPVQTAPVRNSRGIDDAPTQVVY</sequence>
<evidence type="ECO:0000313" key="12">
    <source>
        <dbReference type="Proteomes" id="UP000029481"/>
    </source>
</evidence>
<gene>
    <name evidence="11" type="ORF">JT31_11585</name>
</gene>
<evidence type="ECO:0000256" key="1">
    <source>
        <dbReference type="ARBA" id="ARBA00004459"/>
    </source>
</evidence>
<proteinExistence type="inferred from homology"/>
<dbReference type="NCBIfam" id="NF047847">
    <property type="entry name" value="SS_mature_LptM"/>
    <property type="match status" value="1"/>
</dbReference>
<accession>A0A089Q436</accession>
<evidence type="ECO:0000256" key="4">
    <source>
        <dbReference type="ARBA" id="ARBA00023139"/>
    </source>
</evidence>
<dbReference type="OrthoDB" id="7066359at2"/>
<keyword evidence="5" id="KW-0998">Cell outer membrane</keyword>
<evidence type="ECO:0000256" key="2">
    <source>
        <dbReference type="ARBA" id="ARBA00022729"/>
    </source>
</evidence>
<evidence type="ECO:0000256" key="9">
    <source>
        <dbReference type="SAM" id="MobiDB-lite"/>
    </source>
</evidence>
<feature type="signal peptide" evidence="10">
    <location>
        <begin position="1"/>
        <end position="18"/>
    </location>
</feature>
<evidence type="ECO:0000313" key="11">
    <source>
        <dbReference type="EMBL" id="AIR05229.1"/>
    </source>
</evidence>
<evidence type="ECO:0000256" key="8">
    <source>
        <dbReference type="ARBA" id="ARBA00049730"/>
    </source>
</evidence>
<protein>
    <recommendedName>
        <fullName evidence="8">LPS-assembly lipoprotein LptM</fullName>
    </recommendedName>
</protein>
<reference evidence="11 12" key="1">
    <citation type="submission" date="2014-09" db="EMBL/GenBank/DDBJ databases">
        <title>Cedecea neteri SSMD04 Genome Sequencing.</title>
        <authorList>
            <person name="Tan J.-Y."/>
        </authorList>
    </citation>
    <scope>NUCLEOTIDE SEQUENCE [LARGE SCALE GENOMIC DNA]</scope>
    <source>
        <strain evidence="11 12">SSMD04</strain>
    </source>
</reference>
<keyword evidence="2 10" id="KW-0732">Signal</keyword>
<dbReference type="InterPro" id="IPR032831">
    <property type="entry name" value="LptM_cons"/>
</dbReference>
<evidence type="ECO:0000256" key="7">
    <source>
        <dbReference type="ARBA" id="ARBA00049647"/>
    </source>
</evidence>
<keyword evidence="6" id="KW-0449">Lipoprotein</keyword>
<evidence type="ECO:0000256" key="3">
    <source>
        <dbReference type="ARBA" id="ARBA00023136"/>
    </source>
</evidence>
<evidence type="ECO:0000256" key="5">
    <source>
        <dbReference type="ARBA" id="ARBA00023237"/>
    </source>
</evidence>
<feature type="chain" id="PRO_5001849115" description="LPS-assembly lipoprotein LptM" evidence="10">
    <location>
        <begin position="19"/>
        <end position="68"/>
    </location>
</feature>
<dbReference type="RefSeq" id="WP_038476888.1">
    <property type="nucleotide sequence ID" value="NZ_CP009451.1"/>
</dbReference>
<dbReference type="PROSITE" id="PS51257">
    <property type="entry name" value="PROKAR_LIPOPROTEIN"/>
    <property type="match status" value="1"/>
</dbReference>
<feature type="region of interest" description="Disordered" evidence="9">
    <location>
        <begin position="31"/>
        <end position="68"/>
    </location>
</feature>
<evidence type="ECO:0000256" key="6">
    <source>
        <dbReference type="ARBA" id="ARBA00023288"/>
    </source>
</evidence>
<evidence type="ECO:0000256" key="10">
    <source>
        <dbReference type="SAM" id="SignalP"/>
    </source>
</evidence>
<name>A0A089Q436_9ENTR</name>
<organism evidence="11 12">
    <name type="scientific">Cedecea neteri</name>
    <dbReference type="NCBI Taxonomy" id="158822"/>
    <lineage>
        <taxon>Bacteria</taxon>
        <taxon>Pseudomonadati</taxon>
        <taxon>Pseudomonadota</taxon>
        <taxon>Gammaproteobacteria</taxon>
        <taxon>Enterobacterales</taxon>
        <taxon>Enterobacteriaceae</taxon>
        <taxon>Cedecea</taxon>
    </lineage>
</organism>
<dbReference type="GO" id="GO:0009279">
    <property type="term" value="C:cell outer membrane"/>
    <property type="evidence" value="ECO:0007669"/>
    <property type="project" value="UniProtKB-SubCell"/>
</dbReference>
<comment type="similarity">
    <text evidence="7">Belongs to the LptM family.</text>
</comment>
<dbReference type="EMBL" id="CP009451">
    <property type="protein sequence ID" value="AIR05229.1"/>
    <property type="molecule type" value="Genomic_DNA"/>
</dbReference>
<dbReference type="Pfam" id="PF13627">
    <property type="entry name" value="LptM_cons"/>
    <property type="match status" value="1"/>
</dbReference>
<keyword evidence="4" id="KW-0564">Palmitate</keyword>